<gene>
    <name evidence="1" type="ORF">PFTANZ_04049</name>
</gene>
<protein>
    <submittedName>
        <fullName evidence="1">Uncharacterized protein</fullName>
    </submittedName>
</protein>
<organism evidence="1 2">
    <name type="scientific">Plasmodium falciparum Tanzania</name>
    <name type="common">2000708</name>
    <dbReference type="NCBI Taxonomy" id="1036725"/>
    <lineage>
        <taxon>Eukaryota</taxon>
        <taxon>Sar</taxon>
        <taxon>Alveolata</taxon>
        <taxon>Apicomplexa</taxon>
        <taxon>Aconoidasida</taxon>
        <taxon>Haemosporida</taxon>
        <taxon>Plasmodiidae</taxon>
        <taxon>Plasmodium</taxon>
        <taxon>Plasmodium (Laverania)</taxon>
    </lineage>
</organism>
<reference evidence="1 2" key="1">
    <citation type="submission" date="2013-02" db="EMBL/GenBank/DDBJ databases">
        <title>The Genome Annotation of Plasmodium falciparum Tanzania (2000708).</title>
        <authorList>
            <consortium name="The Broad Institute Genome Sequencing Platform"/>
            <consortium name="The Broad Institute Genome Sequencing Center for Infectious Disease"/>
            <person name="Neafsey D."/>
            <person name="Hoffman S."/>
            <person name="Volkman S."/>
            <person name="Rosenthal P."/>
            <person name="Walker B."/>
            <person name="Young S.K."/>
            <person name="Zeng Q."/>
            <person name="Gargeya S."/>
            <person name="Fitzgerald M."/>
            <person name="Haas B."/>
            <person name="Abouelleil A."/>
            <person name="Allen A.W."/>
            <person name="Alvarado L."/>
            <person name="Arachchi H.M."/>
            <person name="Berlin A.M."/>
            <person name="Chapman S.B."/>
            <person name="Gainer-Dewar J."/>
            <person name="Goldberg J."/>
            <person name="Griggs A."/>
            <person name="Gujja S."/>
            <person name="Hansen M."/>
            <person name="Howarth C."/>
            <person name="Imamovic A."/>
            <person name="Ireland A."/>
            <person name="Larimer J."/>
            <person name="McCowan C."/>
            <person name="Murphy C."/>
            <person name="Pearson M."/>
            <person name="Poon T.W."/>
            <person name="Priest M."/>
            <person name="Roberts A."/>
            <person name="Saif S."/>
            <person name="Shea T."/>
            <person name="Sisk P."/>
            <person name="Sykes S."/>
            <person name="Wortman J."/>
            <person name="Nusbaum C."/>
            <person name="Birren B."/>
        </authorList>
    </citation>
    <scope>NUCLEOTIDE SEQUENCE [LARGE SCALE GENOMIC DNA]</scope>
    <source>
        <strain evidence="2">Tanzania (2000708)</strain>
    </source>
</reference>
<evidence type="ECO:0000313" key="2">
    <source>
        <dbReference type="Proteomes" id="UP000030708"/>
    </source>
</evidence>
<proteinExistence type="predicted"/>
<sequence length="100" mass="11380">MTLSSCGTTNKTMTNIAKDILEGEVSINTNYVTANNKTNHRITINSTNNSIITNNSSINNNNNNNSNYKNNTNNKILFYFNFPVVYIFKLNNINDYSHYT</sequence>
<dbReference type="AlphaFoldDB" id="A0A024W3Y8"/>
<dbReference type="Proteomes" id="UP000030708">
    <property type="component" value="Unassembled WGS sequence"/>
</dbReference>
<name>A0A024W3Y8_PLAFA</name>
<dbReference type="EMBL" id="KI926481">
    <property type="protein sequence ID" value="ETW35250.1"/>
    <property type="molecule type" value="Genomic_DNA"/>
</dbReference>
<reference evidence="1 2" key="2">
    <citation type="submission" date="2013-02" db="EMBL/GenBank/DDBJ databases">
        <title>The Genome Sequence of Plasmodium falciparum Tanzania (2000708).</title>
        <authorList>
            <consortium name="The Broad Institute Genome Sequencing Platform"/>
            <consortium name="The Broad Institute Genome Sequencing Center for Infectious Disease"/>
            <person name="Neafsey D."/>
            <person name="Cheeseman I."/>
            <person name="Volkman S."/>
            <person name="Adams J."/>
            <person name="Walker B."/>
            <person name="Young S.K."/>
            <person name="Zeng Q."/>
            <person name="Gargeya S."/>
            <person name="Fitzgerald M."/>
            <person name="Haas B."/>
            <person name="Abouelleil A."/>
            <person name="Alvarado L."/>
            <person name="Arachchi H.M."/>
            <person name="Berlin A.M."/>
            <person name="Chapman S.B."/>
            <person name="Dewar J."/>
            <person name="Goldberg J."/>
            <person name="Griggs A."/>
            <person name="Gujja S."/>
            <person name="Hansen M."/>
            <person name="Howarth C."/>
            <person name="Imamovic A."/>
            <person name="Larimer J."/>
            <person name="McCowan C."/>
            <person name="Murphy C."/>
            <person name="Neiman D."/>
            <person name="Pearson M."/>
            <person name="Priest M."/>
            <person name="Roberts A."/>
            <person name="Saif S."/>
            <person name="Shea T."/>
            <person name="Sisk P."/>
            <person name="Sykes S."/>
            <person name="Wortman J."/>
            <person name="Nusbaum C."/>
            <person name="Birren B."/>
        </authorList>
    </citation>
    <scope>NUCLEOTIDE SEQUENCE [LARGE SCALE GENOMIC DNA]</scope>
    <source>
        <strain evidence="2">Tanzania (2000708)</strain>
    </source>
</reference>
<accession>A0A024W3Y8</accession>
<evidence type="ECO:0000313" key="1">
    <source>
        <dbReference type="EMBL" id="ETW35250.1"/>
    </source>
</evidence>